<dbReference type="Proteomes" id="UP000324800">
    <property type="component" value="Unassembled WGS sequence"/>
</dbReference>
<feature type="compositionally biased region" description="Basic and acidic residues" evidence="1">
    <location>
        <begin position="220"/>
        <end position="231"/>
    </location>
</feature>
<feature type="region of interest" description="Disordered" evidence="1">
    <location>
        <begin position="211"/>
        <end position="250"/>
    </location>
</feature>
<sequence>MKTEVIARRSWNENWKLNKQIRGELELWEQTVKRKSRGNRANKRINLRSYGLAYKLEARVDKQSRTCSDSDVSKESERIDQQKIDCGDMNKQCGIGILPQNLESKERNATNCSEDPKLYCGVQSIGTDGAGSEEWQYGSKISQSVLGQWKFSDKTVDIQLDNRKTAITCMAGRLRKSNQQTTERILQLIIGSSSVRSKRVQFELWDRVSLHASSDQDNSESSKHDQHREMGGDNDYTELERSYMEQQSRR</sequence>
<accession>A0A5J4TVH5</accession>
<name>A0A5J4TVH5_9EUKA</name>
<organism evidence="2 3">
    <name type="scientific">Streblomastix strix</name>
    <dbReference type="NCBI Taxonomy" id="222440"/>
    <lineage>
        <taxon>Eukaryota</taxon>
        <taxon>Metamonada</taxon>
        <taxon>Preaxostyla</taxon>
        <taxon>Oxymonadida</taxon>
        <taxon>Streblomastigidae</taxon>
        <taxon>Streblomastix</taxon>
    </lineage>
</organism>
<comment type="caution">
    <text evidence="2">The sequence shown here is derived from an EMBL/GenBank/DDBJ whole genome shotgun (WGS) entry which is preliminary data.</text>
</comment>
<proteinExistence type="predicted"/>
<evidence type="ECO:0000256" key="1">
    <source>
        <dbReference type="SAM" id="MobiDB-lite"/>
    </source>
</evidence>
<reference evidence="2 3" key="1">
    <citation type="submission" date="2019-03" db="EMBL/GenBank/DDBJ databases">
        <title>Single cell metagenomics reveals metabolic interactions within the superorganism composed of flagellate Streblomastix strix and complex community of Bacteroidetes bacteria on its surface.</title>
        <authorList>
            <person name="Treitli S.C."/>
            <person name="Kolisko M."/>
            <person name="Husnik F."/>
            <person name="Keeling P."/>
            <person name="Hampl V."/>
        </authorList>
    </citation>
    <scope>NUCLEOTIDE SEQUENCE [LARGE SCALE GENOMIC DNA]</scope>
    <source>
        <strain evidence="2">ST1C</strain>
    </source>
</reference>
<feature type="non-terminal residue" evidence="2">
    <location>
        <position position="250"/>
    </location>
</feature>
<gene>
    <name evidence="2" type="ORF">EZS28_042316</name>
</gene>
<evidence type="ECO:0000313" key="3">
    <source>
        <dbReference type="Proteomes" id="UP000324800"/>
    </source>
</evidence>
<dbReference type="EMBL" id="SNRW01024583">
    <property type="protein sequence ID" value="KAA6362158.1"/>
    <property type="molecule type" value="Genomic_DNA"/>
</dbReference>
<feature type="compositionally biased region" description="Basic and acidic residues" evidence="1">
    <location>
        <begin position="238"/>
        <end position="250"/>
    </location>
</feature>
<evidence type="ECO:0000313" key="2">
    <source>
        <dbReference type="EMBL" id="KAA6362158.1"/>
    </source>
</evidence>
<dbReference type="AlphaFoldDB" id="A0A5J4TVH5"/>
<protein>
    <submittedName>
        <fullName evidence="2">Uncharacterized protein</fullName>
    </submittedName>
</protein>